<evidence type="ECO:0000256" key="5">
    <source>
        <dbReference type="SAM" id="MobiDB-lite"/>
    </source>
</evidence>
<evidence type="ECO:0000313" key="8">
    <source>
        <dbReference type="Proteomes" id="UP000838412"/>
    </source>
</evidence>
<comment type="similarity">
    <text evidence="4">Belongs to the ubiquitin-conjugating enzyme family.</text>
</comment>
<evidence type="ECO:0000256" key="2">
    <source>
        <dbReference type="ARBA" id="ARBA00022786"/>
    </source>
</evidence>
<dbReference type="InterPro" id="IPR000608">
    <property type="entry name" value="UBC"/>
</dbReference>
<feature type="compositionally biased region" description="Basic and acidic residues" evidence="5">
    <location>
        <begin position="312"/>
        <end position="328"/>
    </location>
</feature>
<evidence type="ECO:0000256" key="1">
    <source>
        <dbReference type="ARBA" id="ARBA00022679"/>
    </source>
</evidence>
<dbReference type="InterPro" id="IPR016135">
    <property type="entry name" value="UBQ-conjugating_enzyme/RWD"/>
</dbReference>
<keyword evidence="8" id="KW-1185">Reference proteome</keyword>
<evidence type="ECO:0000313" key="7">
    <source>
        <dbReference type="EMBL" id="CAH1244044.1"/>
    </source>
</evidence>
<keyword evidence="1" id="KW-0808">Transferase</keyword>
<dbReference type="GO" id="GO:0005524">
    <property type="term" value="F:ATP binding"/>
    <property type="evidence" value="ECO:0007669"/>
    <property type="project" value="UniProtKB-UniRule"/>
</dbReference>
<dbReference type="OrthoDB" id="9978460at2759"/>
<evidence type="ECO:0000256" key="3">
    <source>
        <dbReference type="PROSITE-ProRule" id="PRU10133"/>
    </source>
</evidence>
<keyword evidence="2 4" id="KW-0833">Ubl conjugation pathway</keyword>
<dbReference type="SUPFAM" id="SSF54495">
    <property type="entry name" value="UBC-like"/>
    <property type="match status" value="1"/>
</dbReference>
<dbReference type="AlphaFoldDB" id="A0A8J9YYC0"/>
<dbReference type="Proteomes" id="UP000838412">
    <property type="component" value="Chromosome 13"/>
</dbReference>
<protein>
    <submittedName>
        <fullName evidence="7">UBE2U protein</fullName>
    </submittedName>
</protein>
<dbReference type="InterPro" id="IPR023313">
    <property type="entry name" value="UBQ-conjugating_AS"/>
</dbReference>
<feature type="active site" description="Glycyl thioester intermediate" evidence="3">
    <location>
        <position position="106"/>
    </location>
</feature>
<evidence type="ECO:0000256" key="4">
    <source>
        <dbReference type="RuleBase" id="RU362109"/>
    </source>
</evidence>
<organism evidence="7 8">
    <name type="scientific">Branchiostoma lanceolatum</name>
    <name type="common">Common lancelet</name>
    <name type="synonym">Amphioxus lanceolatum</name>
    <dbReference type="NCBI Taxonomy" id="7740"/>
    <lineage>
        <taxon>Eukaryota</taxon>
        <taxon>Metazoa</taxon>
        <taxon>Chordata</taxon>
        <taxon>Cephalochordata</taxon>
        <taxon>Leptocardii</taxon>
        <taxon>Amphioxiformes</taxon>
        <taxon>Branchiostomatidae</taxon>
        <taxon>Branchiostoma</taxon>
    </lineage>
</organism>
<dbReference type="PROSITE" id="PS50127">
    <property type="entry name" value="UBC_2"/>
    <property type="match status" value="1"/>
</dbReference>
<dbReference type="EMBL" id="OV696698">
    <property type="protein sequence ID" value="CAH1244044.1"/>
    <property type="molecule type" value="Genomic_DNA"/>
</dbReference>
<evidence type="ECO:0000259" key="6">
    <source>
        <dbReference type="PROSITE" id="PS50127"/>
    </source>
</evidence>
<dbReference type="GO" id="GO:0016740">
    <property type="term" value="F:transferase activity"/>
    <property type="evidence" value="ECO:0007669"/>
    <property type="project" value="UniProtKB-KW"/>
</dbReference>
<sequence length="348" mass="40225">MNVFVVSRVEGWGNFSMHSRAYLLLEREFYRLHDEPPWGIDAGPVGDENIFDWSATVMGLKDTIWEGGIFQVQLKFNEFYNEEPPEVAFHTIPFHPNVHSVTGRPCIEYLDNIQEWKESYSLVHILLSIQTLLSNPVVEDAVNDDAAKMLVRNPDRYLEMVRSCVDASKRVQAGLSPHLEEESKIRRDFQPFVAPTAKTAGVKTRKVSFDEYHTTWSGIATSKATPAMKNPLLESIRDDPIRQSSHYGLTVDQLQDQMKRQLEEHNALMYGKFEDRGKTDDQREQKLMKINQMRKVYMSKRITEPSTPTPSDTKDFAPPRESEEPWEKEVDDLVAWTHNLDEEHLETV</sequence>
<gene>
    <name evidence="7" type="primary">UBE2U</name>
    <name evidence="7" type="ORF">BLAG_LOCUS6794</name>
</gene>
<proteinExistence type="inferred from homology"/>
<accession>A0A8J9YYC0</accession>
<keyword evidence="4" id="KW-0067">ATP-binding</keyword>
<feature type="region of interest" description="Disordered" evidence="5">
    <location>
        <begin position="300"/>
        <end position="330"/>
    </location>
</feature>
<dbReference type="PROSITE" id="PS00183">
    <property type="entry name" value="UBC_1"/>
    <property type="match status" value="1"/>
</dbReference>
<dbReference type="SMART" id="SM00212">
    <property type="entry name" value="UBCc"/>
    <property type="match status" value="1"/>
</dbReference>
<dbReference type="Gene3D" id="3.10.110.10">
    <property type="entry name" value="Ubiquitin Conjugating Enzyme"/>
    <property type="match status" value="1"/>
</dbReference>
<dbReference type="PANTHER" id="PTHR24067">
    <property type="entry name" value="UBIQUITIN-CONJUGATING ENZYME E2"/>
    <property type="match status" value="1"/>
</dbReference>
<feature type="domain" description="UBC core" evidence="6">
    <location>
        <begin position="20"/>
        <end position="170"/>
    </location>
</feature>
<name>A0A8J9YYC0_BRALA</name>
<dbReference type="Pfam" id="PF00179">
    <property type="entry name" value="UQ_con"/>
    <property type="match status" value="1"/>
</dbReference>
<reference evidence="7" key="1">
    <citation type="submission" date="2022-01" db="EMBL/GenBank/DDBJ databases">
        <authorList>
            <person name="Braso-Vives M."/>
        </authorList>
    </citation>
    <scope>NUCLEOTIDE SEQUENCE</scope>
</reference>
<keyword evidence="4" id="KW-0547">Nucleotide-binding</keyword>
<dbReference type="InterPro" id="IPR050113">
    <property type="entry name" value="Ub_conjugating_enzyme"/>
</dbReference>
<dbReference type="CDD" id="cd23806">
    <property type="entry name" value="UBCc_UBE2U"/>
    <property type="match status" value="1"/>
</dbReference>